<gene>
    <name evidence="4" type="ORF">A2866_03885</name>
</gene>
<dbReference type="InterPro" id="IPR011051">
    <property type="entry name" value="RmlC_Cupin_sf"/>
</dbReference>
<dbReference type="SUPFAM" id="SSF51182">
    <property type="entry name" value="RmlC-like cupins"/>
    <property type="match status" value="1"/>
</dbReference>
<dbReference type="AlphaFoldDB" id="A0A1F7GRH0"/>
<dbReference type="EMBL" id="MFZI01000014">
    <property type="protein sequence ID" value="OGK21618.1"/>
    <property type="molecule type" value="Genomic_DNA"/>
</dbReference>
<evidence type="ECO:0000313" key="4">
    <source>
        <dbReference type="EMBL" id="OGK21618.1"/>
    </source>
</evidence>
<evidence type="ECO:0000259" key="3">
    <source>
        <dbReference type="Pfam" id="PF21621"/>
    </source>
</evidence>
<organism evidence="4 5">
    <name type="scientific">Candidatus Roizmanbacteria bacterium RIFCSPHIGHO2_01_FULL_39_8</name>
    <dbReference type="NCBI Taxonomy" id="1802033"/>
    <lineage>
        <taxon>Bacteria</taxon>
        <taxon>Candidatus Roizmaniibacteriota</taxon>
    </lineage>
</organism>
<dbReference type="Gene3D" id="2.60.120.10">
    <property type="entry name" value="Jelly Rolls"/>
    <property type="match status" value="2"/>
</dbReference>
<comment type="caution">
    <text evidence="4">The sequence shown here is derived from an EMBL/GenBank/DDBJ whole genome shotgun (WGS) entry which is preliminary data.</text>
</comment>
<sequence length="390" mass="44697">MKPAHKAYLIIPKLIEQPTWGGNYILSLKKLLSINNLRNKKIGQSYELFGQSKLHLTLHDSTNTSFLPEFGFADKPDISAESKQYKEGVDSITLENLVKENPSAVLGKDVLEKFGKMPLLIKINQAFGNSFQLHIKPGVSHPHWKSKPESWYYLEDGLITFGIKKNCNLEAYKKACFAIDDYMKYLSNKVMNKSLALEDAKKEAKKYIENSNPWQFINVHEVKKFDLIDLSIGGLHHSWEENKQKFPQGNVVYEVQQDVMDPVSTIRSFDQGKIKDDGSIRKIAIEDYFKLLDTDPTHNNLDNMRQSRKGTRLLTTDYYCLDILEVQDVMTYQTENSFNHLFVREGCVEIKTEENTLKLSSGHSCFLPQQVGSYIIKAVTPSIVLKTFIE</sequence>
<name>A0A1F7GRH0_9BACT</name>
<evidence type="ECO:0000256" key="1">
    <source>
        <dbReference type="ARBA" id="ARBA00029741"/>
    </source>
</evidence>
<dbReference type="Pfam" id="PF21621">
    <property type="entry name" value="MPI_cupin_dom"/>
    <property type="match status" value="1"/>
</dbReference>
<evidence type="ECO:0000313" key="5">
    <source>
        <dbReference type="Proteomes" id="UP000177026"/>
    </source>
</evidence>
<feature type="domain" description="Mannose-6-phosphate isomerase cupin" evidence="3">
    <location>
        <begin position="311"/>
        <end position="379"/>
    </location>
</feature>
<dbReference type="InterPro" id="IPR049071">
    <property type="entry name" value="MPI_cupin_dom"/>
</dbReference>
<dbReference type="Proteomes" id="UP000177026">
    <property type="component" value="Unassembled WGS sequence"/>
</dbReference>
<reference evidence="4 5" key="1">
    <citation type="journal article" date="2016" name="Nat. Commun.">
        <title>Thousands of microbial genomes shed light on interconnected biogeochemical processes in an aquifer system.</title>
        <authorList>
            <person name="Anantharaman K."/>
            <person name="Brown C.T."/>
            <person name="Hug L.A."/>
            <person name="Sharon I."/>
            <person name="Castelle C.J."/>
            <person name="Probst A.J."/>
            <person name="Thomas B.C."/>
            <person name="Singh A."/>
            <person name="Wilkins M.J."/>
            <person name="Karaoz U."/>
            <person name="Brodie E.L."/>
            <person name="Williams K.H."/>
            <person name="Hubbard S.S."/>
            <person name="Banfield J.F."/>
        </authorList>
    </citation>
    <scope>NUCLEOTIDE SEQUENCE [LARGE SCALE GENOMIC DNA]</scope>
</reference>
<proteinExistence type="predicted"/>
<protein>
    <recommendedName>
        <fullName evidence="1">Phosphohexomutase</fullName>
    </recommendedName>
    <alternativeName>
        <fullName evidence="2">Phosphomannose isomerase</fullName>
    </alternativeName>
</protein>
<dbReference type="InterPro" id="IPR014710">
    <property type="entry name" value="RmlC-like_jellyroll"/>
</dbReference>
<accession>A0A1F7GRH0</accession>
<evidence type="ECO:0000256" key="2">
    <source>
        <dbReference type="ARBA" id="ARBA00030762"/>
    </source>
</evidence>